<dbReference type="SUPFAM" id="SSF160272">
    <property type="entry name" value="Shew3726-like"/>
    <property type="match status" value="1"/>
</dbReference>
<dbReference type="InterPro" id="IPR009962">
    <property type="entry name" value="DUF1488"/>
</dbReference>
<dbReference type="Proteomes" id="UP000199365">
    <property type="component" value="Unassembled WGS sequence"/>
</dbReference>
<name>A0A1H1HHS8_9BURK</name>
<accession>A0A1H1HHS8</accession>
<organism evidence="1 2">
    <name type="scientific">Paraburkholderia tuberum</name>
    <dbReference type="NCBI Taxonomy" id="157910"/>
    <lineage>
        <taxon>Bacteria</taxon>
        <taxon>Pseudomonadati</taxon>
        <taxon>Pseudomonadota</taxon>
        <taxon>Betaproteobacteria</taxon>
        <taxon>Burkholderiales</taxon>
        <taxon>Burkholderiaceae</taxon>
        <taxon>Paraburkholderia</taxon>
    </lineage>
</organism>
<evidence type="ECO:0000313" key="1">
    <source>
        <dbReference type="EMBL" id="SDR24688.1"/>
    </source>
</evidence>
<proteinExistence type="predicted"/>
<dbReference type="Pfam" id="PF07369">
    <property type="entry name" value="DUF1488"/>
    <property type="match status" value="1"/>
</dbReference>
<sequence length="98" mass="10900">MPVGGVTMHISFPSCMPEYCARDLVLAFPALVDDRPVQCAITAEALEDHFGARSLREDDLLQAFLAHRSQIEQAARRLLDEIGARPVLLHSGFFRFCA</sequence>
<evidence type="ECO:0000313" key="2">
    <source>
        <dbReference type="Proteomes" id="UP000199365"/>
    </source>
</evidence>
<dbReference type="EMBL" id="FNKX01000001">
    <property type="protein sequence ID" value="SDR24688.1"/>
    <property type="molecule type" value="Genomic_DNA"/>
</dbReference>
<evidence type="ECO:0008006" key="3">
    <source>
        <dbReference type="Google" id="ProtNLM"/>
    </source>
</evidence>
<keyword evidence="2" id="KW-1185">Reference proteome</keyword>
<gene>
    <name evidence="1" type="ORF">SAMN05445850_3568</name>
</gene>
<dbReference type="Gene3D" id="3.30.160.140">
    <property type="entry name" value="Shew3726-like"/>
    <property type="match status" value="1"/>
</dbReference>
<dbReference type="AlphaFoldDB" id="A0A1H1HHS8"/>
<protein>
    <recommendedName>
        <fullName evidence="3">DUF1488 domain-containing protein</fullName>
    </recommendedName>
</protein>
<dbReference type="InterPro" id="IPR036692">
    <property type="entry name" value="Shew3726-like_sf"/>
</dbReference>
<reference evidence="2" key="1">
    <citation type="submission" date="2016-10" db="EMBL/GenBank/DDBJ databases">
        <authorList>
            <person name="Varghese N."/>
            <person name="Submissions S."/>
        </authorList>
    </citation>
    <scope>NUCLEOTIDE SEQUENCE [LARGE SCALE GENOMIC DNA]</scope>
    <source>
        <strain evidence="2">DUS833</strain>
    </source>
</reference>